<dbReference type="InterPro" id="IPR007280">
    <property type="entry name" value="Peptidase_C_arc/bac"/>
</dbReference>
<dbReference type="SUPFAM" id="SSF51120">
    <property type="entry name" value="beta-Roll"/>
    <property type="match status" value="2"/>
</dbReference>
<dbReference type="CDD" id="cd04277">
    <property type="entry name" value="ZnMc_serralysin_like"/>
    <property type="match status" value="1"/>
</dbReference>
<evidence type="ECO:0000313" key="7">
    <source>
        <dbReference type="EMBL" id="MEH7828352.1"/>
    </source>
</evidence>
<keyword evidence="4" id="KW-0677">Repeat</keyword>
<dbReference type="InterPro" id="IPR018511">
    <property type="entry name" value="Hemolysin-typ_Ca-bd_CS"/>
</dbReference>
<dbReference type="PANTHER" id="PTHR38340">
    <property type="entry name" value="S-LAYER PROTEIN"/>
    <property type="match status" value="1"/>
</dbReference>
<dbReference type="InterPro" id="IPR013858">
    <property type="entry name" value="Peptidase_M10B_C"/>
</dbReference>
<keyword evidence="8" id="KW-1185">Reference proteome</keyword>
<dbReference type="Pfam" id="PF00353">
    <property type="entry name" value="HemolysinCabind"/>
    <property type="match status" value="2"/>
</dbReference>
<comment type="cofactor">
    <cofactor evidence="1">
        <name>Ca(2+)</name>
        <dbReference type="ChEBI" id="CHEBI:29108"/>
    </cofactor>
</comment>
<evidence type="ECO:0000259" key="5">
    <source>
        <dbReference type="Pfam" id="PF04151"/>
    </source>
</evidence>
<dbReference type="Pfam" id="PF04151">
    <property type="entry name" value="PPC"/>
    <property type="match status" value="1"/>
</dbReference>
<gene>
    <name evidence="7" type="ORF">V6590_09320</name>
</gene>
<dbReference type="Gene3D" id="2.60.120.380">
    <property type="match status" value="1"/>
</dbReference>
<dbReference type="Gene3D" id="3.40.390.10">
    <property type="entry name" value="Collagenase (Catalytic Domain)"/>
    <property type="match status" value="1"/>
</dbReference>
<proteinExistence type="predicted"/>
<evidence type="ECO:0000259" key="6">
    <source>
        <dbReference type="Pfam" id="PF08548"/>
    </source>
</evidence>
<name>A0ABU8BVQ1_9RHOB</name>
<dbReference type="InterPro" id="IPR011049">
    <property type="entry name" value="Serralysin-like_metalloprot_C"/>
</dbReference>
<evidence type="ECO:0000256" key="1">
    <source>
        <dbReference type="ARBA" id="ARBA00001913"/>
    </source>
</evidence>
<dbReference type="InterPro" id="IPR024079">
    <property type="entry name" value="MetalloPept_cat_dom_sf"/>
</dbReference>
<dbReference type="Pfam" id="PF08548">
    <property type="entry name" value="Peptidase_M10_C"/>
    <property type="match status" value="1"/>
</dbReference>
<evidence type="ECO:0000313" key="8">
    <source>
        <dbReference type="Proteomes" id="UP001431963"/>
    </source>
</evidence>
<dbReference type="Proteomes" id="UP001431963">
    <property type="component" value="Unassembled WGS sequence"/>
</dbReference>
<dbReference type="InterPro" id="IPR050557">
    <property type="entry name" value="RTX_toxin/Mannuronan_C5-epim"/>
</dbReference>
<reference evidence="7" key="1">
    <citation type="submission" date="2024-02" db="EMBL/GenBank/DDBJ databases">
        <title>Genome sequences of strain Gemmobacter sp. JM10B15.</title>
        <authorList>
            <person name="Zhang M."/>
        </authorList>
    </citation>
    <scope>NUCLEOTIDE SEQUENCE</scope>
    <source>
        <strain evidence="7">JM10B15</strain>
    </source>
</reference>
<evidence type="ECO:0000256" key="4">
    <source>
        <dbReference type="ARBA" id="ARBA00022737"/>
    </source>
</evidence>
<dbReference type="EMBL" id="JBALHR010000004">
    <property type="protein sequence ID" value="MEH7828352.1"/>
    <property type="molecule type" value="Genomic_DNA"/>
</dbReference>
<dbReference type="Pfam" id="PF13583">
    <property type="entry name" value="Reprolysin_4"/>
    <property type="match status" value="1"/>
</dbReference>
<dbReference type="SUPFAM" id="SSF55486">
    <property type="entry name" value="Metalloproteases ('zincins'), catalytic domain"/>
    <property type="match status" value="1"/>
</dbReference>
<comment type="caution">
    <text evidence="7">The sequence shown here is derived from an EMBL/GenBank/DDBJ whole genome shotgun (WGS) entry which is preliminary data.</text>
</comment>
<dbReference type="Gene3D" id="2.150.10.10">
    <property type="entry name" value="Serralysin-like metalloprotease, C-terminal"/>
    <property type="match status" value="2"/>
</dbReference>
<comment type="subcellular location">
    <subcellularLocation>
        <location evidence="2">Secreted</location>
    </subcellularLocation>
</comment>
<dbReference type="PRINTS" id="PR00313">
    <property type="entry name" value="CABNDNGRPT"/>
</dbReference>
<dbReference type="PANTHER" id="PTHR38340:SF1">
    <property type="entry name" value="S-LAYER PROTEIN"/>
    <property type="match status" value="1"/>
</dbReference>
<evidence type="ECO:0000256" key="3">
    <source>
        <dbReference type="ARBA" id="ARBA00022525"/>
    </source>
</evidence>
<accession>A0ABU8BVQ1</accession>
<sequence length="657" mass="69275">MCTLCSALNPTDLAAGSDLHLGNAPNAKLSSFTLDQIADQLTEGYWTFNEEAPNRSFDVAPGGTLTVDFGDLGADERYLARAALEAWTDVTGIIFEEFVEPDLTDVFEIGDAGEGTTTAARMTVGQAYHGELTSDTDTDWVAVRLEAGKTYTVALAGEGDSFEALEDPRLFLYDAQGRLVAENDDFQGGLNSLLTFTATTTGTYYVRAAAYQDDFGAYVMGVAEGAMTPPQITFTNSEELDGAYATSELDGNTILSSAINIGTEFNSEPFSLNSYWFETYIHEIGHALGLGHAGNYNGSAVFSRDAHYANDSVLNTIMSYFDQDTNPNFDADYGYVSTLMPADIIAIQNLYGSNVQTRTGDTVYGANSNVTGYLGDLFGAMFDGDAAAARIWQDSNMAFTLFDTGGHDTVDMSTVRARQTISLTAGELSSVGGFKLNMAIARGTVIEDAIGGSGADRITGNNVGNQLVGKAGNDRLIGGGGADTLIGGVGNDRMIGGTGRDAVSYAEARNAIRVDLNRTTAQDTRQGRDTLTGIEDVIGSRFGDRITGSNRANDLDGRAGNDTLAGGRGDDVLAGGAGADTFRFNAGADRITDFAAGQDQIGFDDALWGGGRRSGERILEAAEVVGDAVVFTFGQGNSLTLEGISSLAGLADNLFSY</sequence>
<dbReference type="PROSITE" id="PS00330">
    <property type="entry name" value="HEMOLYSIN_CALCIUM"/>
    <property type="match status" value="1"/>
</dbReference>
<dbReference type="RefSeq" id="WP_335422210.1">
    <property type="nucleotide sequence ID" value="NZ_JBALHR010000004.1"/>
</dbReference>
<evidence type="ECO:0000256" key="2">
    <source>
        <dbReference type="ARBA" id="ARBA00004613"/>
    </source>
</evidence>
<protein>
    <submittedName>
        <fullName evidence="7">M10 family metallopeptidase</fullName>
    </submittedName>
</protein>
<feature type="domain" description="Peptidase M10 serralysin C-terminal" evidence="6">
    <location>
        <begin position="354"/>
        <end position="531"/>
    </location>
</feature>
<keyword evidence="3" id="KW-0964">Secreted</keyword>
<dbReference type="InterPro" id="IPR034033">
    <property type="entry name" value="Serralysin-like"/>
</dbReference>
<organism evidence="7 8">
    <name type="scientific">Gemmobacter denitrificans</name>
    <dbReference type="NCBI Taxonomy" id="3123040"/>
    <lineage>
        <taxon>Bacteria</taxon>
        <taxon>Pseudomonadati</taxon>
        <taxon>Pseudomonadota</taxon>
        <taxon>Alphaproteobacteria</taxon>
        <taxon>Rhodobacterales</taxon>
        <taxon>Paracoccaceae</taxon>
        <taxon>Gemmobacter</taxon>
    </lineage>
</organism>
<feature type="domain" description="Peptidase C-terminal archaeal/bacterial" evidence="5">
    <location>
        <begin position="137"/>
        <end position="208"/>
    </location>
</feature>
<dbReference type="InterPro" id="IPR001343">
    <property type="entry name" value="Hemolysn_Ca-bd"/>
</dbReference>